<dbReference type="Proteomes" id="UP001293593">
    <property type="component" value="Unassembled WGS sequence"/>
</dbReference>
<reference evidence="1" key="1">
    <citation type="submission" date="2023-10" db="EMBL/GenBank/DDBJ databases">
        <title>Chromosome-level genome of the transformable northern wattle, Acacia crassicarpa.</title>
        <authorList>
            <person name="Massaro I."/>
            <person name="Sinha N.R."/>
            <person name="Poethig S."/>
            <person name="Leichty A.R."/>
        </authorList>
    </citation>
    <scope>NUCLEOTIDE SEQUENCE</scope>
    <source>
        <strain evidence="1">Acra3RX</strain>
        <tissue evidence="1">Leaf</tissue>
    </source>
</reference>
<dbReference type="AlphaFoldDB" id="A0AAE1MMH0"/>
<evidence type="ECO:0000313" key="1">
    <source>
        <dbReference type="EMBL" id="KAK4270924.1"/>
    </source>
</evidence>
<dbReference type="EMBL" id="JAWXYG010000005">
    <property type="protein sequence ID" value="KAK4270924.1"/>
    <property type="molecule type" value="Genomic_DNA"/>
</dbReference>
<evidence type="ECO:0000313" key="2">
    <source>
        <dbReference type="Proteomes" id="UP001293593"/>
    </source>
</evidence>
<keyword evidence="2" id="KW-1185">Reference proteome</keyword>
<sequence>MNRAFGAKLSWNLVIGSKSLWANVLQYKYMIRSDEDLLNVQPGESKVLRFICQQKDIVQSGTKMADKGGGSVSFIKDCWLFKDARIMDKGLMSLSIEEASSSVADWGQNGTWNYSRLADVVVTDVIRELMASIPASHAAGNDIITWGANSHGMFTVKSSYFLIVKTNHG</sequence>
<protein>
    <submittedName>
        <fullName evidence="1">Uncharacterized protein</fullName>
    </submittedName>
</protein>
<accession>A0AAE1MMH0</accession>
<proteinExistence type="predicted"/>
<organism evidence="1 2">
    <name type="scientific">Acacia crassicarpa</name>
    <name type="common">northern wattle</name>
    <dbReference type="NCBI Taxonomy" id="499986"/>
    <lineage>
        <taxon>Eukaryota</taxon>
        <taxon>Viridiplantae</taxon>
        <taxon>Streptophyta</taxon>
        <taxon>Embryophyta</taxon>
        <taxon>Tracheophyta</taxon>
        <taxon>Spermatophyta</taxon>
        <taxon>Magnoliopsida</taxon>
        <taxon>eudicotyledons</taxon>
        <taxon>Gunneridae</taxon>
        <taxon>Pentapetalae</taxon>
        <taxon>rosids</taxon>
        <taxon>fabids</taxon>
        <taxon>Fabales</taxon>
        <taxon>Fabaceae</taxon>
        <taxon>Caesalpinioideae</taxon>
        <taxon>mimosoid clade</taxon>
        <taxon>Acacieae</taxon>
        <taxon>Acacia</taxon>
    </lineage>
</organism>
<comment type="caution">
    <text evidence="1">The sequence shown here is derived from an EMBL/GenBank/DDBJ whole genome shotgun (WGS) entry which is preliminary data.</text>
</comment>
<gene>
    <name evidence="1" type="ORF">QN277_019688</name>
</gene>
<name>A0AAE1MMH0_9FABA</name>